<dbReference type="OrthoDB" id="685425at2759"/>
<feature type="compositionally biased region" description="Polar residues" evidence="1">
    <location>
        <begin position="367"/>
        <end position="379"/>
    </location>
</feature>
<sequence length="612" mass="67778">MGKTKTAGSKTDAVKGDAGKGVVPWPVVADNRVKILELQDEGLLPGGPDGVRFPAKEEYPRPLLAYGLQLHDLPPNSYLHVTCFITLCECFLGVIPHWGLWKRIFTIKGQKADVVGSVNFQQRESVQGWRSKWFFVHSDAPGADQSLPAFSIKKKTKKTAAWSHELTPAEESEATPLMAKMHSLMGQRLTGVHLLALFLKMRIQPLQARVHPMWSFEGPGDPTRVNAEELSLNKLESRVRRLTTLIDATPGKIDSPVVPYGLDRPREERLEDPLSQPPPTGEEELADESSESPEQASDSETEEVALETGRKRSRESNPSLITSRRVSRVHPLQPHLLLLQPKRPIQAAQRLFADLAFLAESPRPGSSVASGDQPTTQGIEPTGSDPKALGPSIVVETFEPQVAMPEAPSPESTKKLEAEKRLAQEASDALLAKEAEKEKTRAARLQGVIGSLAGLLPLSESSLDTVIDVVTSVYSGADWSPGSLPGAHRLGKNWRPSWRLSWGAWIHQAFWPLEEVPQELSKLTRELGQDSVSQELMYRQLVRGAKIALAFVRVQYPRLDLSRISELPGDPGDEIDLRPHFNAVYEQAARIIGWCYWKEEDLIARQRQPPSP</sequence>
<accession>A0A2K2CYK5</accession>
<evidence type="ECO:0000259" key="2">
    <source>
        <dbReference type="Pfam" id="PF04195"/>
    </source>
</evidence>
<dbReference type="Pfam" id="PF04195">
    <property type="entry name" value="Transposase_28"/>
    <property type="match status" value="1"/>
</dbReference>
<gene>
    <name evidence="3" type="ORF">BRADI_3g21094v3</name>
</gene>
<dbReference type="PANTHER" id="PTHR33026:SF7">
    <property type="entry name" value="OS03G0100275 PROTEIN"/>
    <property type="match status" value="1"/>
</dbReference>
<feature type="compositionally biased region" description="Acidic residues" evidence="1">
    <location>
        <begin position="281"/>
        <end position="305"/>
    </location>
</feature>
<dbReference type="Proteomes" id="UP000008810">
    <property type="component" value="Chromosome 3"/>
</dbReference>
<keyword evidence="5" id="KW-1185">Reference proteome</keyword>
<organism evidence="3">
    <name type="scientific">Brachypodium distachyon</name>
    <name type="common">Purple false brome</name>
    <name type="synonym">Trachynia distachya</name>
    <dbReference type="NCBI Taxonomy" id="15368"/>
    <lineage>
        <taxon>Eukaryota</taxon>
        <taxon>Viridiplantae</taxon>
        <taxon>Streptophyta</taxon>
        <taxon>Embryophyta</taxon>
        <taxon>Tracheophyta</taxon>
        <taxon>Spermatophyta</taxon>
        <taxon>Magnoliopsida</taxon>
        <taxon>Liliopsida</taxon>
        <taxon>Poales</taxon>
        <taxon>Poaceae</taxon>
        <taxon>BOP clade</taxon>
        <taxon>Pooideae</taxon>
        <taxon>Stipodae</taxon>
        <taxon>Brachypodieae</taxon>
        <taxon>Brachypodium</taxon>
    </lineage>
</organism>
<evidence type="ECO:0000313" key="4">
    <source>
        <dbReference type="EnsemblPlants" id="PNT67110"/>
    </source>
</evidence>
<evidence type="ECO:0000313" key="5">
    <source>
        <dbReference type="Proteomes" id="UP000008810"/>
    </source>
</evidence>
<feature type="region of interest" description="Disordered" evidence="1">
    <location>
        <begin position="268"/>
        <end position="327"/>
    </location>
</feature>
<proteinExistence type="predicted"/>
<dbReference type="InParanoid" id="A0A2K2CYK5"/>
<dbReference type="Gramene" id="PNT67110">
    <property type="protein sequence ID" value="PNT67110"/>
    <property type="gene ID" value="BRADI_3g21094v3"/>
</dbReference>
<dbReference type="EMBL" id="CM000882">
    <property type="protein sequence ID" value="PNT67110.1"/>
    <property type="molecule type" value="Genomic_DNA"/>
</dbReference>
<dbReference type="AlphaFoldDB" id="A0A2K2CYK5"/>
<feature type="region of interest" description="Disordered" evidence="1">
    <location>
        <begin position="362"/>
        <end position="390"/>
    </location>
</feature>
<dbReference type="PANTHER" id="PTHR33026">
    <property type="entry name" value="OS06G0360600 PROTEIN"/>
    <property type="match status" value="1"/>
</dbReference>
<evidence type="ECO:0000256" key="1">
    <source>
        <dbReference type="SAM" id="MobiDB-lite"/>
    </source>
</evidence>
<feature type="domain" description="Transposase (putative) gypsy type" evidence="2">
    <location>
        <begin position="61"/>
        <end position="108"/>
    </location>
</feature>
<protein>
    <recommendedName>
        <fullName evidence="2">Transposase (putative) gypsy type domain-containing protein</fullName>
    </recommendedName>
</protein>
<reference evidence="3 4" key="1">
    <citation type="journal article" date="2010" name="Nature">
        <title>Genome sequencing and analysis of the model grass Brachypodium distachyon.</title>
        <authorList>
            <consortium name="International Brachypodium Initiative"/>
        </authorList>
    </citation>
    <scope>NUCLEOTIDE SEQUENCE [LARGE SCALE GENOMIC DNA]</scope>
    <source>
        <strain evidence="3 4">Bd21</strain>
    </source>
</reference>
<dbReference type="InterPro" id="IPR007321">
    <property type="entry name" value="Transposase_28"/>
</dbReference>
<dbReference type="EnsemblPlants" id="PNT67110">
    <property type="protein sequence ID" value="PNT67110"/>
    <property type="gene ID" value="BRADI_3g21094v3"/>
</dbReference>
<reference evidence="4" key="3">
    <citation type="submission" date="2018-08" db="UniProtKB">
        <authorList>
            <consortium name="EnsemblPlants"/>
        </authorList>
    </citation>
    <scope>IDENTIFICATION</scope>
    <source>
        <strain evidence="4">cv. Bd21</strain>
    </source>
</reference>
<reference evidence="3" key="2">
    <citation type="submission" date="2017-06" db="EMBL/GenBank/DDBJ databases">
        <title>WGS assembly of Brachypodium distachyon.</title>
        <authorList>
            <consortium name="The International Brachypodium Initiative"/>
            <person name="Lucas S."/>
            <person name="Harmon-Smith M."/>
            <person name="Lail K."/>
            <person name="Tice H."/>
            <person name="Grimwood J."/>
            <person name="Bruce D."/>
            <person name="Barry K."/>
            <person name="Shu S."/>
            <person name="Lindquist E."/>
            <person name="Wang M."/>
            <person name="Pitluck S."/>
            <person name="Vogel J.P."/>
            <person name="Garvin D.F."/>
            <person name="Mockler T.C."/>
            <person name="Schmutz J."/>
            <person name="Rokhsar D."/>
            <person name="Bevan M.W."/>
        </authorList>
    </citation>
    <scope>NUCLEOTIDE SEQUENCE</scope>
    <source>
        <strain evidence="3">Bd21</strain>
    </source>
</reference>
<name>A0A2K2CYK5_BRADI</name>
<evidence type="ECO:0000313" key="3">
    <source>
        <dbReference type="EMBL" id="PNT67110.1"/>
    </source>
</evidence>